<evidence type="ECO:0000313" key="2">
    <source>
        <dbReference type="EMBL" id="GHD29974.1"/>
    </source>
</evidence>
<dbReference type="NCBIfam" id="TIGR00778">
    <property type="entry name" value="ahpD_dom"/>
    <property type="match status" value="1"/>
</dbReference>
<sequence>MDGKRVVWAKQLPDVYKKLDEIDQIIGGHLEIGLLELVKLRSSMVNGCAYCVDLHTQKALKEGESQQRLFQVSTWHEAGDLFTGAERAALALTDEVTDLGDRGVSDEVYEQAAEHFDDQQIAALTAAISMMNLYNRLAVTSELRPKRR</sequence>
<evidence type="ECO:0000259" key="1">
    <source>
        <dbReference type="Pfam" id="PF02627"/>
    </source>
</evidence>
<dbReference type="EMBL" id="BMXL01000017">
    <property type="protein sequence ID" value="GHD29974.1"/>
    <property type="molecule type" value="Genomic_DNA"/>
</dbReference>
<protein>
    <submittedName>
        <fullName evidence="2">Alkyl hydroperoxide reductase AhpD</fullName>
    </submittedName>
</protein>
<dbReference type="RefSeq" id="WP_017576465.1">
    <property type="nucleotide sequence ID" value="NZ_BMXL01000017.1"/>
</dbReference>
<dbReference type="Proteomes" id="UP000654947">
    <property type="component" value="Unassembled WGS sequence"/>
</dbReference>
<keyword evidence="3" id="KW-1185">Reference proteome</keyword>
<dbReference type="Gene3D" id="1.20.1290.10">
    <property type="entry name" value="AhpD-like"/>
    <property type="match status" value="1"/>
</dbReference>
<dbReference type="InterPro" id="IPR029032">
    <property type="entry name" value="AhpD-like"/>
</dbReference>
<dbReference type="InterPro" id="IPR004675">
    <property type="entry name" value="AhpD_core"/>
</dbReference>
<feature type="domain" description="Carboxymuconolactone decarboxylase-like" evidence="1">
    <location>
        <begin position="13"/>
        <end position="95"/>
    </location>
</feature>
<organism evidence="2 3">
    <name type="scientific">Nocardiopsis kunsanensis</name>
    <dbReference type="NCBI Taxonomy" id="141693"/>
    <lineage>
        <taxon>Bacteria</taxon>
        <taxon>Bacillati</taxon>
        <taxon>Actinomycetota</taxon>
        <taxon>Actinomycetes</taxon>
        <taxon>Streptosporangiales</taxon>
        <taxon>Nocardiopsidaceae</taxon>
        <taxon>Nocardiopsis</taxon>
    </lineage>
</organism>
<dbReference type="GO" id="GO:0051920">
    <property type="term" value="F:peroxiredoxin activity"/>
    <property type="evidence" value="ECO:0007669"/>
    <property type="project" value="InterPro"/>
</dbReference>
<dbReference type="PANTHER" id="PTHR34846:SF5">
    <property type="entry name" value="CARBOXYMUCONOLACTONE DECARBOXYLASE-LIKE DOMAIN-CONTAINING PROTEIN"/>
    <property type="match status" value="1"/>
</dbReference>
<reference evidence="2 3" key="1">
    <citation type="journal article" date="2014" name="Int. J. Syst. Evol. Microbiol.">
        <title>Complete genome sequence of Corynebacterium casei LMG S-19264T (=DSM 44701T), isolated from a smear-ripened cheese.</title>
        <authorList>
            <consortium name="US DOE Joint Genome Institute (JGI-PGF)"/>
            <person name="Walter F."/>
            <person name="Albersmeier A."/>
            <person name="Kalinowski J."/>
            <person name="Ruckert C."/>
        </authorList>
    </citation>
    <scope>NUCLEOTIDE SEQUENCE [LARGE SCALE GENOMIC DNA]</scope>
    <source>
        <strain evidence="2 3">KCTC 19473</strain>
    </source>
</reference>
<name>A0A918XGS5_9ACTN</name>
<comment type="caution">
    <text evidence="2">The sequence shown here is derived from an EMBL/GenBank/DDBJ whole genome shotgun (WGS) entry which is preliminary data.</text>
</comment>
<accession>A0A918XGS5</accession>
<evidence type="ECO:0000313" key="3">
    <source>
        <dbReference type="Proteomes" id="UP000654947"/>
    </source>
</evidence>
<dbReference type="PANTHER" id="PTHR34846">
    <property type="entry name" value="4-CARBOXYMUCONOLACTONE DECARBOXYLASE FAMILY PROTEIN (AFU_ORTHOLOGUE AFUA_6G11590)"/>
    <property type="match status" value="1"/>
</dbReference>
<dbReference type="AlphaFoldDB" id="A0A918XGS5"/>
<gene>
    <name evidence="2" type="ORF">GCM10007147_31370</name>
</gene>
<dbReference type="Pfam" id="PF02627">
    <property type="entry name" value="CMD"/>
    <property type="match status" value="1"/>
</dbReference>
<dbReference type="InterPro" id="IPR003779">
    <property type="entry name" value="CMD-like"/>
</dbReference>
<dbReference type="SUPFAM" id="SSF69118">
    <property type="entry name" value="AhpD-like"/>
    <property type="match status" value="1"/>
</dbReference>
<proteinExistence type="predicted"/>